<evidence type="ECO:0000313" key="8">
    <source>
        <dbReference type="Proteomes" id="UP000314986"/>
    </source>
</evidence>
<dbReference type="SMART" id="SM00184">
    <property type="entry name" value="RING"/>
    <property type="match status" value="1"/>
</dbReference>
<dbReference type="InterPro" id="IPR051435">
    <property type="entry name" value="RING_finger_E3_ubiq-ligases"/>
</dbReference>
<proteinExistence type="predicted"/>
<organism evidence="7 8">
    <name type="scientific">Callorhinchus milii</name>
    <name type="common">Ghost shark</name>
    <dbReference type="NCBI Taxonomy" id="7868"/>
    <lineage>
        <taxon>Eukaryota</taxon>
        <taxon>Metazoa</taxon>
        <taxon>Chordata</taxon>
        <taxon>Craniata</taxon>
        <taxon>Vertebrata</taxon>
        <taxon>Chondrichthyes</taxon>
        <taxon>Holocephali</taxon>
        <taxon>Chimaeriformes</taxon>
        <taxon>Callorhinchidae</taxon>
        <taxon>Callorhinchus</taxon>
    </lineage>
</organism>
<dbReference type="Proteomes" id="UP000314986">
    <property type="component" value="Unassembled WGS sequence"/>
</dbReference>
<dbReference type="Pfam" id="PF13445">
    <property type="entry name" value="zf-RING_UBOX"/>
    <property type="match status" value="1"/>
</dbReference>
<reference evidence="7" key="4">
    <citation type="submission" date="2025-08" db="UniProtKB">
        <authorList>
            <consortium name="Ensembl"/>
        </authorList>
    </citation>
    <scope>IDENTIFICATION</scope>
</reference>
<dbReference type="InterPro" id="IPR013083">
    <property type="entry name" value="Znf_RING/FYVE/PHD"/>
</dbReference>
<feature type="domain" description="RING-type" evidence="6">
    <location>
        <begin position="17"/>
        <end position="64"/>
    </location>
</feature>
<dbReference type="AlphaFoldDB" id="A0A4W3JVJ9"/>
<evidence type="ECO:0000256" key="1">
    <source>
        <dbReference type="ARBA" id="ARBA00022723"/>
    </source>
</evidence>
<reference evidence="8" key="1">
    <citation type="journal article" date="2006" name="Science">
        <title>Ancient noncoding elements conserved in the human genome.</title>
        <authorList>
            <person name="Venkatesh B."/>
            <person name="Kirkness E.F."/>
            <person name="Loh Y.H."/>
            <person name="Halpern A.L."/>
            <person name="Lee A.P."/>
            <person name="Johnson J."/>
            <person name="Dandona N."/>
            <person name="Viswanathan L.D."/>
            <person name="Tay A."/>
            <person name="Venter J.C."/>
            <person name="Strausberg R.L."/>
            <person name="Brenner S."/>
        </authorList>
    </citation>
    <scope>NUCLEOTIDE SEQUENCE [LARGE SCALE GENOMIC DNA]</scope>
</reference>
<dbReference type="Gene3D" id="3.30.40.10">
    <property type="entry name" value="Zinc/RING finger domain, C3HC4 (zinc finger)"/>
    <property type="match status" value="1"/>
</dbReference>
<reference evidence="8" key="2">
    <citation type="journal article" date="2007" name="PLoS Biol.">
        <title>Survey sequencing and comparative analysis of the elephant shark (Callorhinchus milii) genome.</title>
        <authorList>
            <person name="Venkatesh B."/>
            <person name="Kirkness E.F."/>
            <person name="Loh Y.H."/>
            <person name="Halpern A.L."/>
            <person name="Lee A.P."/>
            <person name="Johnson J."/>
            <person name="Dandona N."/>
            <person name="Viswanathan L.D."/>
            <person name="Tay A."/>
            <person name="Venter J.C."/>
            <person name="Strausberg R.L."/>
            <person name="Brenner S."/>
        </authorList>
    </citation>
    <scope>NUCLEOTIDE SEQUENCE [LARGE SCALE GENOMIC DNA]</scope>
</reference>
<evidence type="ECO:0000313" key="7">
    <source>
        <dbReference type="Ensembl" id="ENSCMIP00000035925.1"/>
    </source>
</evidence>
<keyword evidence="8" id="KW-1185">Reference proteome</keyword>
<dbReference type="GO" id="GO:0016567">
    <property type="term" value="P:protein ubiquitination"/>
    <property type="evidence" value="ECO:0007669"/>
    <property type="project" value="TreeGrafter"/>
</dbReference>
<dbReference type="PROSITE" id="PS50089">
    <property type="entry name" value="ZF_RING_2"/>
    <property type="match status" value="1"/>
</dbReference>
<evidence type="ECO:0000256" key="2">
    <source>
        <dbReference type="ARBA" id="ARBA00022771"/>
    </source>
</evidence>
<reference evidence="8" key="3">
    <citation type="journal article" date="2014" name="Nature">
        <title>Elephant shark genome provides unique insights into gnathostome evolution.</title>
        <authorList>
            <consortium name="International Elephant Shark Genome Sequencing Consortium"/>
            <person name="Venkatesh B."/>
            <person name="Lee A.P."/>
            <person name="Ravi V."/>
            <person name="Maurya A.K."/>
            <person name="Lian M.M."/>
            <person name="Swann J.B."/>
            <person name="Ohta Y."/>
            <person name="Flajnik M.F."/>
            <person name="Sutoh Y."/>
            <person name="Kasahara M."/>
            <person name="Hoon S."/>
            <person name="Gangu V."/>
            <person name="Roy S.W."/>
            <person name="Irimia M."/>
            <person name="Korzh V."/>
            <person name="Kondrychyn I."/>
            <person name="Lim Z.W."/>
            <person name="Tay B.H."/>
            <person name="Tohari S."/>
            <person name="Kong K.W."/>
            <person name="Ho S."/>
            <person name="Lorente-Galdos B."/>
            <person name="Quilez J."/>
            <person name="Marques-Bonet T."/>
            <person name="Raney B.J."/>
            <person name="Ingham P.W."/>
            <person name="Tay A."/>
            <person name="Hillier L.W."/>
            <person name="Minx P."/>
            <person name="Boehm T."/>
            <person name="Wilson R.K."/>
            <person name="Brenner S."/>
            <person name="Warren W.C."/>
        </authorList>
    </citation>
    <scope>NUCLEOTIDE SEQUENCE [LARGE SCALE GENOMIC DNA]</scope>
</reference>
<name>A0A4W3JVJ9_CALMI</name>
<keyword evidence="2 4" id="KW-0863">Zinc-finger</keyword>
<dbReference type="InParanoid" id="A0A4W3JVJ9"/>
<feature type="transmembrane region" description="Helical" evidence="5">
    <location>
        <begin position="154"/>
        <end position="179"/>
    </location>
</feature>
<dbReference type="PANTHER" id="PTHR22791">
    <property type="entry name" value="RING-TYPE DOMAIN-CONTAINING PROTEIN"/>
    <property type="match status" value="1"/>
</dbReference>
<dbReference type="PROSITE" id="PS00518">
    <property type="entry name" value="ZF_RING_1"/>
    <property type="match status" value="1"/>
</dbReference>
<dbReference type="Ensembl" id="ENSCMIT00000036454.1">
    <property type="protein sequence ID" value="ENSCMIP00000035925.1"/>
    <property type="gene ID" value="ENSCMIG00000015195.1"/>
</dbReference>
<keyword evidence="1" id="KW-0479">Metal-binding</keyword>
<dbReference type="SUPFAM" id="SSF57850">
    <property type="entry name" value="RING/U-box"/>
    <property type="match status" value="1"/>
</dbReference>
<dbReference type="InterPro" id="IPR027370">
    <property type="entry name" value="Znf-RING_euk"/>
</dbReference>
<evidence type="ECO:0000256" key="4">
    <source>
        <dbReference type="PROSITE-ProRule" id="PRU00175"/>
    </source>
</evidence>
<keyword evidence="5" id="KW-0472">Membrane</keyword>
<keyword evidence="3" id="KW-0862">Zinc</keyword>
<keyword evidence="5" id="KW-0812">Transmembrane</keyword>
<dbReference type="PANTHER" id="PTHR22791:SF30">
    <property type="entry name" value="RING FINGER PROTEIN 223-LIKE"/>
    <property type="match status" value="1"/>
</dbReference>
<dbReference type="InterPro" id="IPR001841">
    <property type="entry name" value="Znf_RING"/>
</dbReference>
<sequence length="182" mass="20428">MGDQGEEVQPHRTISECPVCYVSYDNGPKTPLLLSCGHTFCMECLSRMCIFTKQTDTFSCPLCRAAISIPAGGIPKLSANLEMMSSFPPGLQDLQTVWLEGSRLCWLKKNGSEDLGMVVTLQLLPHPEHPYPPHMVGVHHPPRLSRYRIWFTNYLGVGFLMLASLLFVFSIIFIPAYLIRVL</sequence>
<reference evidence="7" key="5">
    <citation type="submission" date="2025-09" db="UniProtKB">
        <authorList>
            <consortium name="Ensembl"/>
        </authorList>
    </citation>
    <scope>IDENTIFICATION</scope>
</reference>
<evidence type="ECO:0000256" key="3">
    <source>
        <dbReference type="ARBA" id="ARBA00022833"/>
    </source>
</evidence>
<dbReference type="OMA" id="CMECLAR"/>
<dbReference type="GO" id="GO:0061630">
    <property type="term" value="F:ubiquitin protein ligase activity"/>
    <property type="evidence" value="ECO:0007669"/>
    <property type="project" value="TreeGrafter"/>
</dbReference>
<dbReference type="GO" id="GO:0008270">
    <property type="term" value="F:zinc ion binding"/>
    <property type="evidence" value="ECO:0007669"/>
    <property type="project" value="UniProtKB-KW"/>
</dbReference>
<accession>A0A4W3JVJ9</accession>
<dbReference type="InterPro" id="IPR017907">
    <property type="entry name" value="Znf_RING_CS"/>
</dbReference>
<keyword evidence="5" id="KW-1133">Transmembrane helix</keyword>
<dbReference type="GeneTree" id="ENSGT01010000223148"/>
<evidence type="ECO:0000256" key="5">
    <source>
        <dbReference type="SAM" id="Phobius"/>
    </source>
</evidence>
<protein>
    <recommendedName>
        <fullName evidence="6">RING-type domain-containing protein</fullName>
    </recommendedName>
</protein>
<evidence type="ECO:0000259" key="6">
    <source>
        <dbReference type="PROSITE" id="PS50089"/>
    </source>
</evidence>